<feature type="domain" description="TonB-dependent receptor-like beta-barrel" evidence="14">
    <location>
        <begin position="302"/>
        <end position="794"/>
    </location>
</feature>
<feature type="region of interest" description="Disordered" evidence="13">
    <location>
        <begin position="17"/>
        <end position="38"/>
    </location>
</feature>
<name>A0A245ZFN4_9SPHN</name>
<dbReference type="Gene3D" id="2.40.170.20">
    <property type="entry name" value="TonB-dependent receptor, beta-barrel domain"/>
    <property type="match status" value="1"/>
</dbReference>
<keyword evidence="10 11" id="KW-0998">Cell outer membrane</keyword>
<feature type="domain" description="TonB-dependent receptor plug" evidence="15">
    <location>
        <begin position="71"/>
        <end position="180"/>
    </location>
</feature>
<protein>
    <submittedName>
        <fullName evidence="16">Pesticin receptor</fullName>
    </submittedName>
</protein>
<feature type="region of interest" description="Disordered" evidence="13">
    <location>
        <begin position="686"/>
        <end position="705"/>
    </location>
</feature>
<keyword evidence="6" id="KW-0408">Iron</keyword>
<dbReference type="GO" id="GO:0006826">
    <property type="term" value="P:iron ion transport"/>
    <property type="evidence" value="ECO:0007669"/>
    <property type="project" value="UniProtKB-KW"/>
</dbReference>
<dbReference type="Proteomes" id="UP000197783">
    <property type="component" value="Unassembled WGS sequence"/>
</dbReference>
<dbReference type="OrthoDB" id="9760333at2"/>
<keyword evidence="17" id="KW-1185">Reference proteome</keyword>
<evidence type="ECO:0000256" key="12">
    <source>
        <dbReference type="RuleBase" id="RU003357"/>
    </source>
</evidence>
<accession>A0A245ZFN4</accession>
<dbReference type="GO" id="GO:0009279">
    <property type="term" value="C:cell outer membrane"/>
    <property type="evidence" value="ECO:0007669"/>
    <property type="project" value="UniProtKB-SubCell"/>
</dbReference>
<evidence type="ECO:0000256" key="7">
    <source>
        <dbReference type="ARBA" id="ARBA00023065"/>
    </source>
</evidence>
<dbReference type="PANTHER" id="PTHR32552:SF81">
    <property type="entry name" value="TONB-DEPENDENT OUTER MEMBRANE RECEPTOR"/>
    <property type="match status" value="1"/>
</dbReference>
<dbReference type="InterPro" id="IPR036942">
    <property type="entry name" value="Beta-barrel_TonB_sf"/>
</dbReference>
<gene>
    <name evidence="16" type="primary">fyuA_10</name>
    <name evidence="16" type="ORF">SPMU_28210</name>
</gene>
<comment type="caution">
    <text evidence="16">The sequence shown here is derived from an EMBL/GenBank/DDBJ whole genome shotgun (WGS) entry which is preliminary data.</text>
</comment>
<keyword evidence="2 11" id="KW-0813">Transport</keyword>
<evidence type="ECO:0000256" key="3">
    <source>
        <dbReference type="ARBA" id="ARBA00022452"/>
    </source>
</evidence>
<keyword evidence="5 11" id="KW-0812">Transmembrane</keyword>
<organism evidence="16 17">
    <name type="scientific">Sphingomonas mucosissima</name>
    <dbReference type="NCBI Taxonomy" id="370959"/>
    <lineage>
        <taxon>Bacteria</taxon>
        <taxon>Pseudomonadati</taxon>
        <taxon>Pseudomonadota</taxon>
        <taxon>Alphaproteobacteria</taxon>
        <taxon>Sphingomonadales</taxon>
        <taxon>Sphingomonadaceae</taxon>
        <taxon>Sphingomonas</taxon>
    </lineage>
</organism>
<sequence length="832" mass="89483">MSITLAFILAQAVPGAAGPAPAPARTETAPDQADPAPAEQAIDADEVGRLGPAQQAGGDIVVTARRRAETVQDVPIAMSVIGGTALAEVGAYNVNRLTQLQPSLQFYSTNPRNSAANIRGLGAPFGLTNDGIEQGVGIYVDQVYYSRIASATFDFTDTERIEILRGPQGTLYGKNTTAGAINITTRKPSFETEARVEVTGGNYEFFQGKFSLSGPLVDDVVAGRISGSITTRRGTIYNVLQREWQNSQDNIGLRGQMLFQAAPNLDVTLYADYNRQNPNCCVQYYARVGATQRPLARQYAALAAAFGYAPPSTDPFDRRTDVDTDLRAKQELGGASALANWDLGAGTLTSVTAWRFWHWDPSNDRDFIGLPVTSISANPSQQSQFTQEARYASNTKGPIDYTVGAFYFYQTVDTQGLQAQGAAASRFLLNPGNPPFGPNGCATPTAAACNPAVLNGLTSRNQIGFKNTSAALFGKLTWRPTERLEIAPGLRVNYDKKEGDYSAIVTTASGSTTLTSDQRGVLSPQSYTPSFDNWNVSGDITVSYDISRDVHYYATYARSYKSGGINLSGLPLDAANNPILAVQTIDPETVNHFELGLKTQFWDRRATVNVAAFWTEIDDYQATVNNQQVGVLRGYLANAGKVRTRGLEVDSAFRPVDGLNLYVNGAYTDAKYVRFVDAPCPPELSGGTTAAAGQRPSAPGTPGGISPQSCDISGQVLPGVSKWALSYGAEYGIPTQIGGLSGQVYLGYDGSYRSRFSSNPSPSRYTWVDGYALSNFRLGFKNDDGLNVFAWLRNAFDQNYFELLATQSGNTGLVVGQPGDPRTYGVTVSARF</sequence>
<reference evidence="16 17" key="1">
    <citation type="submission" date="2017-03" db="EMBL/GenBank/DDBJ databases">
        <title>Genome sequence of Sphingomonas mucosissima DSM 17494.</title>
        <authorList>
            <person name="Poehlein A."/>
            <person name="Wuebbeler J.H."/>
            <person name="Steinbuechel A."/>
            <person name="Daniel R."/>
        </authorList>
    </citation>
    <scope>NUCLEOTIDE SEQUENCE [LARGE SCALE GENOMIC DNA]</scope>
    <source>
        <strain evidence="16 17">DSM 17494</strain>
    </source>
</reference>
<dbReference type="InterPro" id="IPR012910">
    <property type="entry name" value="Plug_dom"/>
</dbReference>
<comment type="subcellular location">
    <subcellularLocation>
        <location evidence="1 11">Cell outer membrane</location>
        <topology evidence="1 11">Multi-pass membrane protein</topology>
    </subcellularLocation>
</comment>
<evidence type="ECO:0000313" key="16">
    <source>
        <dbReference type="EMBL" id="OWK28560.1"/>
    </source>
</evidence>
<dbReference type="PROSITE" id="PS52016">
    <property type="entry name" value="TONB_DEPENDENT_REC_3"/>
    <property type="match status" value="1"/>
</dbReference>
<dbReference type="SUPFAM" id="SSF56935">
    <property type="entry name" value="Porins"/>
    <property type="match status" value="1"/>
</dbReference>
<evidence type="ECO:0000259" key="15">
    <source>
        <dbReference type="Pfam" id="PF07715"/>
    </source>
</evidence>
<keyword evidence="4" id="KW-0410">Iron transport</keyword>
<evidence type="ECO:0000256" key="11">
    <source>
        <dbReference type="PROSITE-ProRule" id="PRU01360"/>
    </source>
</evidence>
<dbReference type="InterPro" id="IPR000531">
    <property type="entry name" value="Beta-barrel_TonB"/>
</dbReference>
<evidence type="ECO:0000256" key="4">
    <source>
        <dbReference type="ARBA" id="ARBA00022496"/>
    </source>
</evidence>
<keyword evidence="7" id="KW-0406">Ion transport</keyword>
<dbReference type="Pfam" id="PF07715">
    <property type="entry name" value="Plug"/>
    <property type="match status" value="1"/>
</dbReference>
<evidence type="ECO:0000256" key="10">
    <source>
        <dbReference type="ARBA" id="ARBA00023237"/>
    </source>
</evidence>
<dbReference type="Pfam" id="PF00593">
    <property type="entry name" value="TonB_dep_Rec_b-barrel"/>
    <property type="match status" value="1"/>
</dbReference>
<evidence type="ECO:0000256" key="9">
    <source>
        <dbReference type="ARBA" id="ARBA00023136"/>
    </source>
</evidence>
<dbReference type="AlphaFoldDB" id="A0A245ZFN4"/>
<dbReference type="InterPro" id="IPR039426">
    <property type="entry name" value="TonB-dep_rcpt-like"/>
</dbReference>
<keyword evidence="16" id="KW-0675">Receptor</keyword>
<evidence type="ECO:0000256" key="2">
    <source>
        <dbReference type="ARBA" id="ARBA00022448"/>
    </source>
</evidence>
<comment type="similarity">
    <text evidence="11 12">Belongs to the TonB-dependent receptor family.</text>
</comment>
<evidence type="ECO:0000313" key="17">
    <source>
        <dbReference type="Proteomes" id="UP000197783"/>
    </source>
</evidence>
<evidence type="ECO:0000256" key="5">
    <source>
        <dbReference type="ARBA" id="ARBA00022692"/>
    </source>
</evidence>
<evidence type="ECO:0000256" key="1">
    <source>
        <dbReference type="ARBA" id="ARBA00004571"/>
    </source>
</evidence>
<dbReference type="RefSeq" id="WP_088334513.1">
    <property type="nucleotide sequence ID" value="NZ_NBBJ01000005.1"/>
</dbReference>
<dbReference type="EMBL" id="NBBJ01000005">
    <property type="protein sequence ID" value="OWK28560.1"/>
    <property type="molecule type" value="Genomic_DNA"/>
</dbReference>
<evidence type="ECO:0000256" key="6">
    <source>
        <dbReference type="ARBA" id="ARBA00023004"/>
    </source>
</evidence>
<keyword evidence="8 12" id="KW-0798">TonB box</keyword>
<keyword evidence="3 11" id="KW-1134">Transmembrane beta strand</keyword>
<keyword evidence="9 11" id="KW-0472">Membrane</keyword>
<dbReference type="PANTHER" id="PTHR32552">
    <property type="entry name" value="FERRICHROME IRON RECEPTOR-RELATED"/>
    <property type="match status" value="1"/>
</dbReference>
<evidence type="ECO:0000256" key="13">
    <source>
        <dbReference type="SAM" id="MobiDB-lite"/>
    </source>
</evidence>
<proteinExistence type="inferred from homology"/>
<evidence type="ECO:0000259" key="14">
    <source>
        <dbReference type="Pfam" id="PF00593"/>
    </source>
</evidence>
<evidence type="ECO:0000256" key="8">
    <source>
        <dbReference type="ARBA" id="ARBA00023077"/>
    </source>
</evidence>